<name>A0A8X6PX44_NEPPI</name>
<gene>
    <name evidence="2" type="ORF">NPIL_170481</name>
</gene>
<sequence>MHPQNPFFEETDDGQPEEKGLCDSFERRRTDGVVHVENKQQGLRFLSVIGHLVQWTTLDWTERTSPHQSASVGRATCSDESGGKGHCAAKLLLTTTDTRNQVR</sequence>
<feature type="region of interest" description="Disordered" evidence="1">
    <location>
        <begin position="1"/>
        <end position="20"/>
    </location>
</feature>
<keyword evidence="3" id="KW-1185">Reference proteome</keyword>
<evidence type="ECO:0000256" key="1">
    <source>
        <dbReference type="SAM" id="MobiDB-lite"/>
    </source>
</evidence>
<dbReference type="AlphaFoldDB" id="A0A8X6PX44"/>
<dbReference type="Proteomes" id="UP000887013">
    <property type="component" value="Unassembled WGS sequence"/>
</dbReference>
<comment type="caution">
    <text evidence="2">The sequence shown here is derived from an EMBL/GenBank/DDBJ whole genome shotgun (WGS) entry which is preliminary data.</text>
</comment>
<feature type="region of interest" description="Disordered" evidence="1">
    <location>
        <begin position="63"/>
        <end position="103"/>
    </location>
</feature>
<organism evidence="2 3">
    <name type="scientific">Nephila pilipes</name>
    <name type="common">Giant wood spider</name>
    <name type="synonym">Nephila maculata</name>
    <dbReference type="NCBI Taxonomy" id="299642"/>
    <lineage>
        <taxon>Eukaryota</taxon>
        <taxon>Metazoa</taxon>
        <taxon>Ecdysozoa</taxon>
        <taxon>Arthropoda</taxon>
        <taxon>Chelicerata</taxon>
        <taxon>Arachnida</taxon>
        <taxon>Araneae</taxon>
        <taxon>Araneomorphae</taxon>
        <taxon>Entelegynae</taxon>
        <taxon>Araneoidea</taxon>
        <taxon>Nephilidae</taxon>
        <taxon>Nephila</taxon>
    </lineage>
</organism>
<evidence type="ECO:0000313" key="3">
    <source>
        <dbReference type="Proteomes" id="UP000887013"/>
    </source>
</evidence>
<reference evidence="2" key="1">
    <citation type="submission" date="2020-08" db="EMBL/GenBank/DDBJ databases">
        <title>Multicomponent nature underlies the extraordinary mechanical properties of spider dragline silk.</title>
        <authorList>
            <person name="Kono N."/>
            <person name="Nakamura H."/>
            <person name="Mori M."/>
            <person name="Yoshida Y."/>
            <person name="Ohtoshi R."/>
            <person name="Malay A.D."/>
            <person name="Moran D.A.P."/>
            <person name="Tomita M."/>
            <person name="Numata K."/>
            <person name="Arakawa K."/>
        </authorList>
    </citation>
    <scope>NUCLEOTIDE SEQUENCE</scope>
</reference>
<proteinExistence type="predicted"/>
<protein>
    <submittedName>
        <fullName evidence="2">Uncharacterized protein</fullName>
    </submittedName>
</protein>
<accession>A0A8X6PX44</accession>
<evidence type="ECO:0000313" key="2">
    <source>
        <dbReference type="EMBL" id="GFT88696.1"/>
    </source>
</evidence>
<dbReference type="EMBL" id="BMAW01120322">
    <property type="protein sequence ID" value="GFT88696.1"/>
    <property type="molecule type" value="Genomic_DNA"/>
</dbReference>
<feature type="compositionally biased region" description="Polar residues" evidence="1">
    <location>
        <begin position="93"/>
        <end position="103"/>
    </location>
</feature>